<keyword evidence="4" id="KW-1185">Reference proteome</keyword>
<organism evidence="3 4">
    <name type="scientific">Eumeta variegata</name>
    <name type="common">Bagworm moth</name>
    <name type="synonym">Eumeta japonica</name>
    <dbReference type="NCBI Taxonomy" id="151549"/>
    <lineage>
        <taxon>Eukaryota</taxon>
        <taxon>Metazoa</taxon>
        <taxon>Ecdysozoa</taxon>
        <taxon>Arthropoda</taxon>
        <taxon>Hexapoda</taxon>
        <taxon>Insecta</taxon>
        <taxon>Pterygota</taxon>
        <taxon>Neoptera</taxon>
        <taxon>Endopterygota</taxon>
        <taxon>Lepidoptera</taxon>
        <taxon>Glossata</taxon>
        <taxon>Ditrysia</taxon>
        <taxon>Tineoidea</taxon>
        <taxon>Psychidae</taxon>
        <taxon>Oiketicinae</taxon>
        <taxon>Eumeta</taxon>
    </lineage>
</organism>
<evidence type="ECO:0000256" key="1">
    <source>
        <dbReference type="SAM" id="MobiDB-lite"/>
    </source>
</evidence>
<name>A0A4C1Y9L4_EUMVA</name>
<dbReference type="AlphaFoldDB" id="A0A4C1Y9L4"/>
<keyword evidence="2" id="KW-0732">Signal</keyword>
<protein>
    <submittedName>
        <fullName evidence="3">Uncharacterized protein</fullName>
    </submittedName>
</protein>
<feature type="chain" id="PRO_5020024557" evidence="2">
    <location>
        <begin position="22"/>
        <end position="97"/>
    </location>
</feature>
<feature type="region of interest" description="Disordered" evidence="1">
    <location>
        <begin position="64"/>
        <end position="97"/>
    </location>
</feature>
<dbReference type="EMBL" id="BGZK01001131">
    <property type="protein sequence ID" value="GBP72043.1"/>
    <property type="molecule type" value="Genomic_DNA"/>
</dbReference>
<accession>A0A4C1Y9L4</accession>
<evidence type="ECO:0000313" key="4">
    <source>
        <dbReference type="Proteomes" id="UP000299102"/>
    </source>
</evidence>
<feature type="compositionally biased region" description="Basic residues" evidence="1">
    <location>
        <begin position="64"/>
        <end position="75"/>
    </location>
</feature>
<dbReference type="Proteomes" id="UP000299102">
    <property type="component" value="Unassembled WGS sequence"/>
</dbReference>
<feature type="signal peptide" evidence="2">
    <location>
        <begin position="1"/>
        <end position="21"/>
    </location>
</feature>
<gene>
    <name evidence="3" type="ORF">EVAR_48536_1</name>
</gene>
<evidence type="ECO:0000313" key="3">
    <source>
        <dbReference type="EMBL" id="GBP72043.1"/>
    </source>
</evidence>
<reference evidence="3 4" key="1">
    <citation type="journal article" date="2019" name="Commun. Biol.">
        <title>The bagworm genome reveals a unique fibroin gene that provides high tensile strength.</title>
        <authorList>
            <person name="Kono N."/>
            <person name="Nakamura H."/>
            <person name="Ohtoshi R."/>
            <person name="Tomita M."/>
            <person name="Numata K."/>
            <person name="Arakawa K."/>
        </authorList>
    </citation>
    <scope>NUCLEOTIDE SEQUENCE [LARGE SCALE GENOMIC DNA]</scope>
</reference>
<evidence type="ECO:0000256" key="2">
    <source>
        <dbReference type="SAM" id="SignalP"/>
    </source>
</evidence>
<proteinExistence type="predicted"/>
<comment type="caution">
    <text evidence="3">The sequence shown here is derived from an EMBL/GenBank/DDBJ whole genome shotgun (WGS) entry which is preliminary data.</text>
</comment>
<sequence>MACGTPFLLLWVVCTAAAAAAADSKHVGDTVKWRNGKKVSPLEMKCLHRYTAIPLNTFCGSMKPRRRRDGGKLHRVPLTPGSETLEAKLAAGRRGRE</sequence>